<comment type="domain">
    <text evidence="3">The main chain amide nitrogen atoms of the second glycine and its adjacent residue in the HGGXW motif define the oxyanion hole, and stabilize the oxyanion that forms during the nucleophilic attack by the catalytic serine during substrate cleavage.</text>
</comment>
<protein>
    <recommendedName>
        <fullName evidence="3">Kynurenine formamidase</fullName>
        <shortName evidence="3">KFA</shortName>
        <shortName evidence="3">KFase</shortName>
        <ecNumber evidence="3">3.5.1.9</ecNumber>
    </recommendedName>
    <alternativeName>
        <fullName evidence="3">Arylformamidase</fullName>
    </alternativeName>
    <alternativeName>
        <fullName evidence="3">N-formylkynurenine formamidase</fullName>
        <shortName evidence="3">FKF</shortName>
    </alternativeName>
</protein>
<accession>A0AAJ0FVY7</accession>
<dbReference type="GO" id="GO:0034354">
    <property type="term" value="P:'de novo' NAD+ biosynthetic process from L-tryptophan"/>
    <property type="evidence" value="ECO:0007669"/>
    <property type="project" value="UniProtKB-UniRule"/>
</dbReference>
<comment type="catalytic activity">
    <reaction evidence="3">
        <text>N-formyl-L-kynurenine + H2O = L-kynurenine + formate + H(+)</text>
        <dbReference type="Rhea" id="RHEA:13009"/>
        <dbReference type="ChEBI" id="CHEBI:15377"/>
        <dbReference type="ChEBI" id="CHEBI:15378"/>
        <dbReference type="ChEBI" id="CHEBI:15740"/>
        <dbReference type="ChEBI" id="CHEBI:57959"/>
        <dbReference type="ChEBI" id="CHEBI:58629"/>
        <dbReference type="EC" id="3.5.1.9"/>
    </reaction>
</comment>
<evidence type="ECO:0000256" key="3">
    <source>
        <dbReference type="HAMAP-Rule" id="MF_03014"/>
    </source>
</evidence>
<dbReference type="PANTHER" id="PTHR48081:SF33">
    <property type="entry name" value="KYNURENINE FORMAMIDASE"/>
    <property type="match status" value="1"/>
</dbReference>
<dbReference type="EC" id="3.5.1.9" evidence="3"/>
<keyword evidence="2 3" id="KW-0823">Tryptophan catabolism</keyword>
<dbReference type="GO" id="GO:0004061">
    <property type="term" value="F:arylformamidase activity"/>
    <property type="evidence" value="ECO:0007669"/>
    <property type="project" value="UniProtKB-UniRule"/>
</dbReference>
<comment type="caution">
    <text evidence="4">The sequence shown here is derived from an EMBL/GenBank/DDBJ whole genome shotgun (WGS) entry which is preliminary data.</text>
</comment>
<evidence type="ECO:0000256" key="2">
    <source>
        <dbReference type="ARBA" id="ARBA00023079"/>
    </source>
</evidence>
<dbReference type="InterPro" id="IPR029058">
    <property type="entry name" value="AB_hydrolase_fold"/>
</dbReference>
<gene>
    <name evidence="4" type="ORF">QQS21_011351</name>
</gene>
<evidence type="ECO:0000256" key="1">
    <source>
        <dbReference type="ARBA" id="ARBA00022801"/>
    </source>
</evidence>
<dbReference type="EMBL" id="JASWJB010000378">
    <property type="protein sequence ID" value="KAK2590955.1"/>
    <property type="molecule type" value="Genomic_DNA"/>
</dbReference>
<reference evidence="4" key="1">
    <citation type="submission" date="2023-06" db="EMBL/GenBank/DDBJ databases">
        <title>Conoideocrella luteorostrata (Hypocreales: Clavicipitaceae), a potential biocontrol fungus for elongate hemlock scale in United States Christmas tree production areas.</title>
        <authorList>
            <person name="Barrett H."/>
            <person name="Lovett B."/>
            <person name="Macias A.M."/>
            <person name="Stajich J.E."/>
            <person name="Kasson M.T."/>
        </authorList>
    </citation>
    <scope>NUCLEOTIDE SEQUENCE</scope>
    <source>
        <strain evidence="4">ARSEF 14590</strain>
    </source>
</reference>
<dbReference type="Proteomes" id="UP001251528">
    <property type="component" value="Unassembled WGS sequence"/>
</dbReference>
<organism evidence="4 5">
    <name type="scientific">Conoideocrella luteorostrata</name>
    <dbReference type="NCBI Taxonomy" id="1105319"/>
    <lineage>
        <taxon>Eukaryota</taxon>
        <taxon>Fungi</taxon>
        <taxon>Dikarya</taxon>
        <taxon>Ascomycota</taxon>
        <taxon>Pezizomycotina</taxon>
        <taxon>Sordariomycetes</taxon>
        <taxon>Hypocreomycetidae</taxon>
        <taxon>Hypocreales</taxon>
        <taxon>Clavicipitaceae</taxon>
        <taxon>Conoideocrella</taxon>
    </lineage>
</organism>
<feature type="active site" description="Nucleophile" evidence="3">
    <location>
        <position position="167"/>
    </location>
</feature>
<dbReference type="HAMAP" id="MF_03014">
    <property type="entry name" value="KFase"/>
    <property type="match status" value="1"/>
</dbReference>
<comment type="function">
    <text evidence="3">Catalyzes the hydrolysis of N-formyl-L-kynurenine to L-kynurenine, the second step in the kynurenine pathway of tryptophan degradation. Kynurenine may be further oxidized to nicotinic acid, NAD(H) and NADP(H). Required for elimination of toxic metabolites.</text>
</comment>
<dbReference type="PANTHER" id="PTHR48081">
    <property type="entry name" value="AB HYDROLASE SUPERFAMILY PROTEIN C4A8.06C"/>
    <property type="match status" value="1"/>
</dbReference>
<feature type="active site" evidence="3">
    <location>
        <position position="303"/>
    </location>
</feature>
<dbReference type="SUPFAM" id="SSF53474">
    <property type="entry name" value="alpha/beta-Hydrolases"/>
    <property type="match status" value="1"/>
</dbReference>
<keyword evidence="1 3" id="KW-0378">Hydrolase</keyword>
<dbReference type="AlphaFoldDB" id="A0AAJ0FVY7"/>
<dbReference type="InterPro" id="IPR050300">
    <property type="entry name" value="GDXG_lipolytic_enzyme"/>
</dbReference>
<dbReference type="Gene3D" id="3.40.50.1820">
    <property type="entry name" value="alpha/beta hydrolase"/>
    <property type="match status" value="1"/>
</dbReference>
<dbReference type="GO" id="GO:0019441">
    <property type="term" value="P:L-tryptophan catabolic process to kynurenine"/>
    <property type="evidence" value="ECO:0007669"/>
    <property type="project" value="UniProtKB-UniRule"/>
</dbReference>
<dbReference type="InterPro" id="IPR027519">
    <property type="entry name" value="KFase_ver/fungi-typ"/>
</dbReference>
<comment type="pathway">
    <text evidence="3">Amino-acid degradation; L-tryptophan degradation via kynurenine pathway; L-kynurenine from L-tryptophan: step 2/2.</text>
</comment>
<keyword evidence="5" id="KW-1185">Reference proteome</keyword>
<evidence type="ECO:0000313" key="4">
    <source>
        <dbReference type="EMBL" id="KAK2590955.1"/>
    </source>
</evidence>
<feature type="active site" evidence="3">
    <location>
        <position position="269"/>
    </location>
</feature>
<evidence type="ECO:0000313" key="5">
    <source>
        <dbReference type="Proteomes" id="UP001251528"/>
    </source>
</evidence>
<name>A0AAJ0FVY7_9HYPO</name>
<comment type="subunit">
    <text evidence="3">Homodimer.</text>
</comment>
<sequence>MGSIPDRWSETSWEKRQDLAVPMWHKSQVPYASLPNKLQHVDVWIPAEYTPQSESLSASWLPHPETIWVIWIHGGAWRDPLTTSDSLTPMLKCLSPTLFESQKSPIAFASISYSLSPDPRPSTVPSDPYDYSRNALHPRHILDVLEAISFLQQRAGFGNNYILTGQSCGATLAFQAAMSPERWGINSAKAHIKAPSMLLGLNGLYAMPELVEKPGGKHDQYRDLYEQFTQSAFGPNKELWAFISPASVKDWAMEWPDGKYVMLVQSHEDSLVPFGQVERMMDSLLNSKQDRLEIELLEGYGDHDDIWEKGTLFAEVLAQAIGKLS</sequence>
<feature type="short sequence motif" description="HGGXW" evidence="3">
    <location>
        <begin position="73"/>
        <end position="77"/>
    </location>
</feature>
<comment type="similarity">
    <text evidence="3">Belongs to the kynurenine formamidase family.</text>
</comment>
<proteinExistence type="inferred from homology"/>